<keyword evidence="2" id="KW-0732">Signal</keyword>
<reference evidence="3" key="1">
    <citation type="submission" date="2021-03" db="EMBL/GenBank/DDBJ databases">
        <authorList>
            <person name="Kanchanasin P."/>
            <person name="Saeng-In P."/>
            <person name="Phongsopitanun W."/>
            <person name="Yuki M."/>
            <person name="Kudo T."/>
            <person name="Ohkuma M."/>
            <person name="Tanasupawat S."/>
        </authorList>
    </citation>
    <scope>NUCLEOTIDE SEQUENCE</scope>
    <source>
        <strain evidence="3">GKU 128</strain>
    </source>
</reference>
<dbReference type="InterPro" id="IPR014262">
    <property type="entry name" value="HAF_rpt"/>
</dbReference>
<evidence type="ECO:0000256" key="1">
    <source>
        <dbReference type="SAM" id="MobiDB-lite"/>
    </source>
</evidence>
<evidence type="ECO:0000256" key="2">
    <source>
        <dbReference type="SAM" id="SignalP"/>
    </source>
</evidence>
<feature type="signal peptide" evidence="2">
    <location>
        <begin position="1"/>
        <end position="31"/>
    </location>
</feature>
<evidence type="ECO:0008006" key="5">
    <source>
        <dbReference type="Google" id="ProtNLM"/>
    </source>
</evidence>
<dbReference type="Proteomes" id="UP000669179">
    <property type="component" value="Unassembled WGS sequence"/>
</dbReference>
<feature type="chain" id="PRO_5037325802" description="HAF repeat-containing protein" evidence="2">
    <location>
        <begin position="32"/>
        <end position="364"/>
    </location>
</feature>
<feature type="region of interest" description="Disordered" evidence="1">
    <location>
        <begin position="113"/>
        <end position="136"/>
    </location>
</feature>
<evidence type="ECO:0000313" key="3">
    <source>
        <dbReference type="EMBL" id="MBO2447828.1"/>
    </source>
</evidence>
<dbReference type="RefSeq" id="WP_208255455.1">
    <property type="nucleotide sequence ID" value="NZ_JAGEOJ010000004.1"/>
</dbReference>
<organism evidence="3 4">
    <name type="scientific">Actinomadura barringtoniae</name>
    <dbReference type="NCBI Taxonomy" id="1427535"/>
    <lineage>
        <taxon>Bacteria</taxon>
        <taxon>Bacillati</taxon>
        <taxon>Actinomycetota</taxon>
        <taxon>Actinomycetes</taxon>
        <taxon>Streptosporangiales</taxon>
        <taxon>Thermomonosporaceae</taxon>
        <taxon>Actinomadura</taxon>
    </lineage>
</organism>
<sequence>MSRNAFMSRFSATAVAGTAMLAIVGGGTAHAATTHYTLTVGPAGAQRYLGINDNGDIIGAGFEPGAEVSGEGFVIKAGTNTPQFLSTTDDPGNTQQFTAPHAIDNTGEVVGFRQPPGTTEPELNRPMKWTTPGNGVDLGVDQSPTSDVEATGINDNGLIAGKTLTTDDRTTAWTLNGSTFTRLPNLPGTGNNARTDAVNKNGLVVGSATTATTFPAVEWVNGQIKVLGTLPGGTFAEAKAVNSAGVAVGVSTTTGGMETGTDHAVMFAGGTVTDLHFPGADQTGGSANGINDDGTIVGSVNGFDAFVYQNGVATDLNTLIPANSGFRIVGATGINNKGQIVGMATKDGVSHRTTFGVLLTPTGQ</sequence>
<protein>
    <recommendedName>
        <fullName evidence="5">HAF repeat-containing protein</fullName>
    </recommendedName>
</protein>
<name>A0A939PD23_9ACTN</name>
<accession>A0A939PD23</accession>
<proteinExistence type="predicted"/>
<dbReference type="NCBIfam" id="TIGR02913">
    <property type="entry name" value="HAF_rpt"/>
    <property type="match status" value="1"/>
</dbReference>
<dbReference type="EMBL" id="JAGEOJ010000004">
    <property type="protein sequence ID" value="MBO2447828.1"/>
    <property type="molecule type" value="Genomic_DNA"/>
</dbReference>
<gene>
    <name evidence="3" type="ORF">J4573_12060</name>
</gene>
<keyword evidence="4" id="KW-1185">Reference proteome</keyword>
<dbReference type="AlphaFoldDB" id="A0A939PD23"/>
<comment type="caution">
    <text evidence="3">The sequence shown here is derived from an EMBL/GenBank/DDBJ whole genome shotgun (WGS) entry which is preliminary data.</text>
</comment>
<evidence type="ECO:0000313" key="4">
    <source>
        <dbReference type="Proteomes" id="UP000669179"/>
    </source>
</evidence>